<name>A0A8R7V4I5_TRIUA</name>
<organism evidence="1 2">
    <name type="scientific">Triticum urartu</name>
    <name type="common">Red wild einkorn</name>
    <name type="synonym">Crithodium urartu</name>
    <dbReference type="NCBI Taxonomy" id="4572"/>
    <lineage>
        <taxon>Eukaryota</taxon>
        <taxon>Viridiplantae</taxon>
        <taxon>Streptophyta</taxon>
        <taxon>Embryophyta</taxon>
        <taxon>Tracheophyta</taxon>
        <taxon>Spermatophyta</taxon>
        <taxon>Magnoliopsida</taxon>
        <taxon>Liliopsida</taxon>
        <taxon>Poales</taxon>
        <taxon>Poaceae</taxon>
        <taxon>BOP clade</taxon>
        <taxon>Pooideae</taxon>
        <taxon>Triticodae</taxon>
        <taxon>Triticeae</taxon>
        <taxon>Triticinae</taxon>
        <taxon>Triticum</taxon>
    </lineage>
</organism>
<reference evidence="1" key="2">
    <citation type="submission" date="2018-03" db="EMBL/GenBank/DDBJ databases">
        <title>The Triticum urartu genome reveals the dynamic nature of wheat genome evolution.</title>
        <authorList>
            <person name="Ling H."/>
            <person name="Ma B."/>
            <person name="Shi X."/>
            <person name="Liu H."/>
            <person name="Dong L."/>
            <person name="Sun H."/>
            <person name="Cao Y."/>
            <person name="Gao Q."/>
            <person name="Zheng S."/>
            <person name="Li Y."/>
            <person name="Yu Y."/>
            <person name="Du H."/>
            <person name="Qi M."/>
            <person name="Li Y."/>
            <person name="Yu H."/>
            <person name="Cui Y."/>
            <person name="Wang N."/>
            <person name="Chen C."/>
            <person name="Wu H."/>
            <person name="Zhao Y."/>
            <person name="Zhang J."/>
            <person name="Li Y."/>
            <person name="Zhou W."/>
            <person name="Zhang B."/>
            <person name="Hu W."/>
            <person name="Eijk M."/>
            <person name="Tang J."/>
            <person name="Witsenboer H."/>
            <person name="Zhao S."/>
            <person name="Li Z."/>
            <person name="Zhang A."/>
            <person name="Wang D."/>
            <person name="Liang C."/>
        </authorList>
    </citation>
    <scope>NUCLEOTIDE SEQUENCE [LARGE SCALE GENOMIC DNA]</scope>
    <source>
        <strain evidence="1">cv. G1812</strain>
    </source>
</reference>
<sequence length="48" mass="5324">PDNLHCAHAVHVVAHCHDGLLQHIKFSVTLTHTMHQHMGTSLCTQTNT</sequence>
<keyword evidence="2" id="KW-1185">Reference proteome</keyword>
<dbReference type="Gramene" id="TuG1812G0700001888.01.T01">
    <property type="protein sequence ID" value="TuG1812G0700001888.01.T01.cds370130"/>
    <property type="gene ID" value="TuG1812G0700001888.01"/>
</dbReference>
<evidence type="ECO:0000313" key="1">
    <source>
        <dbReference type="EnsemblPlants" id="TuG1812G0700001888.01.T01.cds370130"/>
    </source>
</evidence>
<dbReference type="Proteomes" id="UP000015106">
    <property type="component" value="Chromosome 7"/>
</dbReference>
<dbReference type="EnsemblPlants" id="TuG1812G0700001888.01.T01">
    <property type="protein sequence ID" value="TuG1812G0700001888.01.T01.cds370130"/>
    <property type="gene ID" value="TuG1812G0700001888.01"/>
</dbReference>
<reference evidence="1" key="3">
    <citation type="submission" date="2022-06" db="UniProtKB">
        <authorList>
            <consortium name="EnsemblPlants"/>
        </authorList>
    </citation>
    <scope>IDENTIFICATION</scope>
</reference>
<dbReference type="AlphaFoldDB" id="A0A8R7V4I5"/>
<evidence type="ECO:0000313" key="2">
    <source>
        <dbReference type="Proteomes" id="UP000015106"/>
    </source>
</evidence>
<accession>A0A8R7V4I5</accession>
<reference evidence="2" key="1">
    <citation type="journal article" date="2013" name="Nature">
        <title>Draft genome of the wheat A-genome progenitor Triticum urartu.</title>
        <authorList>
            <person name="Ling H.Q."/>
            <person name="Zhao S."/>
            <person name="Liu D."/>
            <person name="Wang J."/>
            <person name="Sun H."/>
            <person name="Zhang C."/>
            <person name="Fan H."/>
            <person name="Li D."/>
            <person name="Dong L."/>
            <person name="Tao Y."/>
            <person name="Gao C."/>
            <person name="Wu H."/>
            <person name="Li Y."/>
            <person name="Cui Y."/>
            <person name="Guo X."/>
            <person name="Zheng S."/>
            <person name="Wang B."/>
            <person name="Yu K."/>
            <person name="Liang Q."/>
            <person name="Yang W."/>
            <person name="Lou X."/>
            <person name="Chen J."/>
            <person name="Feng M."/>
            <person name="Jian J."/>
            <person name="Zhang X."/>
            <person name="Luo G."/>
            <person name="Jiang Y."/>
            <person name="Liu J."/>
            <person name="Wang Z."/>
            <person name="Sha Y."/>
            <person name="Zhang B."/>
            <person name="Wu H."/>
            <person name="Tang D."/>
            <person name="Shen Q."/>
            <person name="Xue P."/>
            <person name="Zou S."/>
            <person name="Wang X."/>
            <person name="Liu X."/>
            <person name="Wang F."/>
            <person name="Yang Y."/>
            <person name="An X."/>
            <person name="Dong Z."/>
            <person name="Zhang K."/>
            <person name="Zhang X."/>
            <person name="Luo M.C."/>
            <person name="Dvorak J."/>
            <person name="Tong Y."/>
            <person name="Wang J."/>
            <person name="Yang H."/>
            <person name="Li Z."/>
            <person name="Wang D."/>
            <person name="Zhang A."/>
            <person name="Wang J."/>
        </authorList>
    </citation>
    <scope>NUCLEOTIDE SEQUENCE</scope>
    <source>
        <strain evidence="2">cv. G1812</strain>
    </source>
</reference>
<proteinExistence type="predicted"/>
<protein>
    <submittedName>
        <fullName evidence="1">Uncharacterized protein</fullName>
    </submittedName>
</protein>